<dbReference type="STRING" id="1385512.N784_12990"/>
<evidence type="ECO:0000313" key="3">
    <source>
        <dbReference type="Proteomes" id="UP000030401"/>
    </source>
</evidence>
<evidence type="ECO:0000313" key="2">
    <source>
        <dbReference type="EMBL" id="KGX88034.1"/>
    </source>
</evidence>
<name>A0A0A5G7P6_9BACI</name>
<accession>A0A0A5G7P6</accession>
<dbReference type="Pfam" id="PF22768">
    <property type="entry name" value="SPP1_Dit"/>
    <property type="match status" value="1"/>
</dbReference>
<dbReference type="Gene3D" id="2.40.30.200">
    <property type="match status" value="1"/>
</dbReference>
<dbReference type="RefSeq" id="WP_036832977.1">
    <property type="nucleotide sequence ID" value="NZ_AVPG01000004.1"/>
</dbReference>
<proteinExistence type="predicted"/>
<dbReference type="EMBL" id="AVPG01000004">
    <property type="protein sequence ID" value="KGX88034.1"/>
    <property type="molecule type" value="Genomic_DNA"/>
</dbReference>
<dbReference type="InterPro" id="IPR006520">
    <property type="entry name" value="Dit_BPSPP_N"/>
</dbReference>
<feature type="domain" description="Siphovirus-type tail component C-terminal" evidence="1">
    <location>
        <begin position="438"/>
        <end position="502"/>
    </location>
</feature>
<dbReference type="AlphaFoldDB" id="A0A0A5G7P6"/>
<dbReference type="OrthoDB" id="3078561at2"/>
<comment type="caution">
    <text evidence="2">The sequence shown here is derived from an EMBL/GenBank/DDBJ whole genome shotgun (WGS) entry which is preliminary data.</text>
</comment>
<reference evidence="2 3" key="1">
    <citation type="submission" date="2013-08" db="EMBL/GenBank/DDBJ databases">
        <authorList>
            <person name="Huang J."/>
            <person name="Wang G."/>
        </authorList>
    </citation>
    <scope>NUCLEOTIDE SEQUENCE [LARGE SCALE GENOMIC DNA]</scope>
    <source>
        <strain evidence="2 3">JSM 072002</strain>
    </source>
</reference>
<evidence type="ECO:0000259" key="1">
    <source>
        <dbReference type="Pfam" id="PF22768"/>
    </source>
</evidence>
<sequence>MYGFVDINERGTSGASLSIQTFFNNINLDETLTDENGSFTTLSVTGRGNIKQRINYIDVPHMDGALESNDLTLEMRSIEVKYKLSDSTNEGFRERIDCLNTLLQGSKQQLSFTDESVFYYATLEQNNIPEEQSNELICMLVFSCSDPFKYGQENTFDFESDVLTMHYEGTTESSPIIELDVLKPSTFAMVQNQNEEYMLIGTPATDDVEIVDSRKTILQENGSTLDAWMKNPTRIDGWIGKVTGSFAHDGTGILVENFGTGDKMHGPALIKEITPTQDFEIESTFDIISNKEEDNYRMEFYMFDEALNMIGKMGINDNNRNITRRNGLARVGEYEDKYTRYLIGSGNYQYDNLKRVALMYLRVKRVGKKFTFYIAEIRNGKHYVPLTRTYTDQTGEFQNPLKYIQIYIGNWKDRNRTFRTRINYINVYELAQETIDQTPYIVYPGDTVTFNHFNKQLLINGEDRKDLKDFGGSFFNLSKGENQLILHPANSFMGRCKYRERYR</sequence>
<gene>
    <name evidence="2" type="ORF">N784_12990</name>
</gene>
<organism evidence="2 3">
    <name type="scientific">Pontibacillus litoralis JSM 072002</name>
    <dbReference type="NCBI Taxonomy" id="1385512"/>
    <lineage>
        <taxon>Bacteria</taxon>
        <taxon>Bacillati</taxon>
        <taxon>Bacillota</taxon>
        <taxon>Bacilli</taxon>
        <taxon>Bacillales</taxon>
        <taxon>Bacillaceae</taxon>
        <taxon>Pontibacillus</taxon>
    </lineage>
</organism>
<dbReference type="Gene3D" id="2.60.120.860">
    <property type="match status" value="1"/>
</dbReference>
<dbReference type="NCBIfam" id="TIGR01633">
    <property type="entry name" value="phi3626_gp14_N"/>
    <property type="match status" value="1"/>
</dbReference>
<dbReference type="InterPro" id="IPR054738">
    <property type="entry name" value="Siphovirus-type_tail_C"/>
</dbReference>
<dbReference type="Proteomes" id="UP000030401">
    <property type="component" value="Unassembled WGS sequence"/>
</dbReference>
<protein>
    <recommendedName>
        <fullName evidence="1">Siphovirus-type tail component C-terminal domain-containing protein</fullName>
    </recommendedName>
</protein>
<dbReference type="eggNOG" id="COG4722">
    <property type="taxonomic scope" value="Bacteria"/>
</dbReference>
<keyword evidence="3" id="KW-1185">Reference proteome</keyword>